<gene>
    <name evidence="2" type="ORF">GCM10009742_37220</name>
</gene>
<evidence type="ECO:0000313" key="2">
    <source>
        <dbReference type="EMBL" id="GAA1587569.1"/>
    </source>
</evidence>
<proteinExistence type="predicted"/>
<feature type="transmembrane region" description="Helical" evidence="1">
    <location>
        <begin position="42"/>
        <end position="63"/>
    </location>
</feature>
<keyword evidence="1" id="KW-0472">Membrane</keyword>
<feature type="transmembrane region" description="Helical" evidence="1">
    <location>
        <begin position="12"/>
        <end position="36"/>
    </location>
</feature>
<accession>A0ABN2DY26</accession>
<evidence type="ECO:0000313" key="3">
    <source>
        <dbReference type="Proteomes" id="UP001500190"/>
    </source>
</evidence>
<comment type="caution">
    <text evidence="2">The sequence shown here is derived from an EMBL/GenBank/DDBJ whole genome shotgun (WGS) entry which is preliminary data.</text>
</comment>
<keyword evidence="1" id="KW-1133">Transmembrane helix</keyword>
<dbReference type="Proteomes" id="UP001500190">
    <property type="component" value="Unassembled WGS sequence"/>
</dbReference>
<dbReference type="EMBL" id="BAAAND010000006">
    <property type="protein sequence ID" value="GAA1587569.1"/>
    <property type="molecule type" value="Genomic_DNA"/>
</dbReference>
<keyword evidence="3" id="KW-1185">Reference proteome</keyword>
<name>A0ABN2DY26_9ACTN</name>
<evidence type="ECO:0000256" key="1">
    <source>
        <dbReference type="SAM" id="Phobius"/>
    </source>
</evidence>
<protein>
    <submittedName>
        <fullName evidence="2">Uncharacterized protein</fullName>
    </submittedName>
</protein>
<keyword evidence="1" id="KW-0812">Transmembrane</keyword>
<sequence>MNWGGVPNARRLAVAYLIAFPAMVAGIALVLIAQITGHQQPAIPGGVLFVAGQLVITGLSFALRDVVPPRPGRQRERWQLAWNRLSLGLELARARRVLVK</sequence>
<dbReference type="RefSeq" id="WP_344192828.1">
    <property type="nucleotide sequence ID" value="NZ_BAAAND010000006.1"/>
</dbReference>
<organism evidence="2 3">
    <name type="scientific">Kribbella karoonensis</name>
    <dbReference type="NCBI Taxonomy" id="324851"/>
    <lineage>
        <taxon>Bacteria</taxon>
        <taxon>Bacillati</taxon>
        <taxon>Actinomycetota</taxon>
        <taxon>Actinomycetes</taxon>
        <taxon>Propionibacteriales</taxon>
        <taxon>Kribbellaceae</taxon>
        <taxon>Kribbella</taxon>
    </lineage>
</organism>
<reference evidence="2 3" key="1">
    <citation type="journal article" date="2019" name="Int. J. Syst. Evol. Microbiol.">
        <title>The Global Catalogue of Microorganisms (GCM) 10K type strain sequencing project: providing services to taxonomists for standard genome sequencing and annotation.</title>
        <authorList>
            <consortium name="The Broad Institute Genomics Platform"/>
            <consortium name="The Broad Institute Genome Sequencing Center for Infectious Disease"/>
            <person name="Wu L."/>
            <person name="Ma J."/>
        </authorList>
    </citation>
    <scope>NUCLEOTIDE SEQUENCE [LARGE SCALE GENOMIC DNA]</scope>
    <source>
        <strain evidence="2 3">JCM 14304</strain>
    </source>
</reference>